<evidence type="ECO:0000313" key="2">
    <source>
        <dbReference type="Proteomes" id="UP000294813"/>
    </source>
</evidence>
<keyword evidence="2" id="KW-1185">Reference proteome</keyword>
<evidence type="ECO:0000313" key="1">
    <source>
        <dbReference type="EMBL" id="TCP59979.1"/>
    </source>
</evidence>
<sequence>MPSKNGIDTTPSLRYLEKVLRQNKEGQSLARCIQYRDKIDQYVLKDFNKKVR</sequence>
<comment type="caution">
    <text evidence="1">The sequence shown here is derived from an EMBL/GenBank/DDBJ whole genome shotgun (WGS) entry which is preliminary data.</text>
</comment>
<name>A0A4R2RCX0_9FIRM</name>
<dbReference type="AlphaFoldDB" id="A0A4R2RCX0"/>
<dbReference type="Proteomes" id="UP000294813">
    <property type="component" value="Unassembled WGS sequence"/>
</dbReference>
<proteinExistence type="predicted"/>
<gene>
    <name evidence="1" type="ORF">EDD73_1447</name>
</gene>
<accession>A0A4R2RCX0</accession>
<dbReference type="EMBL" id="SLXT01000044">
    <property type="protein sequence ID" value="TCP59979.1"/>
    <property type="molecule type" value="Genomic_DNA"/>
</dbReference>
<protein>
    <submittedName>
        <fullName evidence="1">Uncharacterized protein</fullName>
    </submittedName>
</protein>
<reference evidence="1 2" key="1">
    <citation type="submission" date="2019-03" db="EMBL/GenBank/DDBJ databases">
        <title>Genomic Encyclopedia of Type Strains, Phase IV (KMG-IV): sequencing the most valuable type-strain genomes for metagenomic binning, comparative biology and taxonomic classification.</title>
        <authorList>
            <person name="Goeker M."/>
        </authorList>
    </citation>
    <scope>NUCLEOTIDE SEQUENCE [LARGE SCALE GENOMIC DNA]</scope>
    <source>
        <strain evidence="1 2">DSM 11170</strain>
    </source>
</reference>
<dbReference type="RefSeq" id="WP_165876539.1">
    <property type="nucleotide sequence ID" value="NZ_JAOQNU010000045.1"/>
</dbReference>
<organism evidence="1 2">
    <name type="scientific">Heliophilum fasciatum</name>
    <dbReference type="NCBI Taxonomy" id="35700"/>
    <lineage>
        <taxon>Bacteria</taxon>
        <taxon>Bacillati</taxon>
        <taxon>Bacillota</taxon>
        <taxon>Clostridia</taxon>
        <taxon>Eubacteriales</taxon>
        <taxon>Heliobacteriaceae</taxon>
        <taxon>Heliophilum</taxon>
    </lineage>
</organism>